<comment type="caution">
    <text evidence="2">The sequence shown here is derived from an EMBL/GenBank/DDBJ whole genome shotgun (WGS) entry which is preliminary data.</text>
</comment>
<feature type="transmembrane region" description="Helical" evidence="1">
    <location>
        <begin position="132"/>
        <end position="150"/>
    </location>
</feature>
<proteinExistence type="predicted"/>
<keyword evidence="3" id="KW-1185">Reference proteome</keyword>
<feature type="transmembrane region" description="Helical" evidence="1">
    <location>
        <begin position="73"/>
        <end position="93"/>
    </location>
</feature>
<gene>
    <name evidence="2" type="ORF">NE686_05155</name>
</gene>
<reference evidence="2 3" key="1">
    <citation type="submission" date="2022-06" db="EMBL/GenBank/DDBJ databases">
        <title>Isolation of gut microbiota from human fecal samples.</title>
        <authorList>
            <person name="Pamer E.G."/>
            <person name="Barat B."/>
            <person name="Waligurski E."/>
            <person name="Medina S."/>
            <person name="Paddock L."/>
            <person name="Mostad J."/>
        </authorList>
    </citation>
    <scope>NUCLEOTIDE SEQUENCE [LARGE SCALE GENOMIC DNA]</scope>
    <source>
        <strain evidence="2 3">DFI.7.95</strain>
    </source>
</reference>
<sequence>MDIKYLKIKDIDVFSMFFSGLLYLGLGIIFLTQKNILMFAVRSLLNLLVILFAIIAMFQLMGFTPLRKKRLTAISRLFGFVVNLVMALIIYFIPEEVVSVLPIAFGIYAFFSGVVRFLIYLQYRKNKVSRRFFILVGAIVLTFFGIMMVTKPLAYLVPLSNLIGTFFLFYGFTFLMDGLLEGLPLETKNSFKRRFRISLPVFMVALIPHKILMEINKAFETEELSQKDLVYFKENTPCDLEVFIHVAEKGTYAFGHVDIWFEGKIMTYGCYDESTFKLGGLISDGVLVEIEDKEKYIAFSQSHLGKTLFGFGLKLTKEQKIRVREKIEEIHENLYEWKPKSRIDEEMGIRPEKPYKDYSSILYENLKGKFYKFIKGPFKTYFAMNTNCVLLADTIVGQAGIDLVKIQGLISPGAYFEYFNREFLRKNSFVVSRTIYYDLEGQRRRKISGRKW</sequence>
<evidence type="ECO:0000313" key="2">
    <source>
        <dbReference type="EMBL" id="MCQ4922464.1"/>
    </source>
</evidence>
<feature type="transmembrane region" description="Helical" evidence="1">
    <location>
        <begin position="195"/>
        <end position="213"/>
    </location>
</feature>
<dbReference type="RefSeq" id="WP_256310711.1">
    <property type="nucleotide sequence ID" value="NZ_JANGAC010000003.1"/>
</dbReference>
<keyword evidence="1" id="KW-1133">Transmembrane helix</keyword>
<feature type="transmembrane region" description="Helical" evidence="1">
    <location>
        <begin position="162"/>
        <end position="183"/>
    </location>
</feature>
<dbReference type="InterPro" id="IPR005325">
    <property type="entry name" value="DUF308_memb"/>
</dbReference>
<protein>
    <submittedName>
        <fullName evidence="2">DUF308 domain-containing protein</fullName>
    </submittedName>
</protein>
<dbReference type="Pfam" id="PF03729">
    <property type="entry name" value="DUF308"/>
    <property type="match status" value="1"/>
</dbReference>
<name>A0ABT1S7L9_9FIRM</name>
<accession>A0ABT1S7L9</accession>
<dbReference type="EMBL" id="JANGAC010000003">
    <property type="protein sequence ID" value="MCQ4922464.1"/>
    <property type="molecule type" value="Genomic_DNA"/>
</dbReference>
<dbReference type="Proteomes" id="UP001524478">
    <property type="component" value="Unassembled WGS sequence"/>
</dbReference>
<organism evidence="2 3">
    <name type="scientific">Tissierella carlieri</name>
    <dbReference type="NCBI Taxonomy" id="689904"/>
    <lineage>
        <taxon>Bacteria</taxon>
        <taxon>Bacillati</taxon>
        <taxon>Bacillota</taxon>
        <taxon>Tissierellia</taxon>
        <taxon>Tissierellales</taxon>
        <taxon>Tissierellaceae</taxon>
        <taxon>Tissierella</taxon>
    </lineage>
</organism>
<evidence type="ECO:0000313" key="3">
    <source>
        <dbReference type="Proteomes" id="UP001524478"/>
    </source>
</evidence>
<keyword evidence="1" id="KW-0812">Transmembrane</keyword>
<evidence type="ECO:0000256" key="1">
    <source>
        <dbReference type="SAM" id="Phobius"/>
    </source>
</evidence>
<feature type="transmembrane region" description="Helical" evidence="1">
    <location>
        <begin position="99"/>
        <end position="120"/>
    </location>
</feature>
<feature type="transmembrane region" description="Helical" evidence="1">
    <location>
        <begin position="37"/>
        <end position="61"/>
    </location>
</feature>
<feature type="transmembrane region" description="Helical" evidence="1">
    <location>
        <begin position="12"/>
        <end position="31"/>
    </location>
</feature>
<keyword evidence="1" id="KW-0472">Membrane</keyword>